<accession>A0A5F9CW28</accession>
<evidence type="ECO:0000313" key="5">
    <source>
        <dbReference type="Proteomes" id="UP000001811"/>
    </source>
</evidence>
<feature type="domain" description="RAMA" evidence="3">
    <location>
        <begin position="937"/>
        <end position="1019"/>
    </location>
</feature>
<organism evidence="4 5">
    <name type="scientific">Oryctolagus cuniculus</name>
    <name type="common">Rabbit</name>
    <dbReference type="NCBI Taxonomy" id="9986"/>
    <lineage>
        <taxon>Eukaryota</taxon>
        <taxon>Metazoa</taxon>
        <taxon>Chordata</taxon>
        <taxon>Craniata</taxon>
        <taxon>Vertebrata</taxon>
        <taxon>Euteleostomi</taxon>
        <taxon>Mammalia</taxon>
        <taxon>Eutheria</taxon>
        <taxon>Euarchontoglires</taxon>
        <taxon>Glires</taxon>
        <taxon>Lagomorpha</taxon>
        <taxon>Leporidae</taxon>
        <taxon>Oryctolagus</taxon>
    </lineage>
</organism>
<feature type="compositionally biased region" description="Polar residues" evidence="2">
    <location>
        <begin position="121"/>
        <end position="135"/>
    </location>
</feature>
<feature type="region of interest" description="Disordered" evidence="2">
    <location>
        <begin position="707"/>
        <end position="755"/>
    </location>
</feature>
<evidence type="ECO:0000313" key="4">
    <source>
        <dbReference type="Ensembl" id="ENSOCUP00000037977.1"/>
    </source>
</evidence>
<dbReference type="InterPro" id="IPR002110">
    <property type="entry name" value="Ankyrin_rpt"/>
</dbReference>
<feature type="region of interest" description="Disordered" evidence="2">
    <location>
        <begin position="391"/>
        <end position="432"/>
    </location>
</feature>
<feature type="region of interest" description="Disordered" evidence="2">
    <location>
        <begin position="117"/>
        <end position="152"/>
    </location>
</feature>
<feature type="compositionally biased region" description="Basic and acidic residues" evidence="2">
    <location>
        <begin position="391"/>
        <end position="403"/>
    </location>
</feature>
<feature type="region of interest" description="Disordered" evidence="2">
    <location>
        <begin position="23"/>
        <end position="74"/>
    </location>
</feature>
<feature type="repeat" description="ANK" evidence="1">
    <location>
        <begin position="457"/>
        <end position="489"/>
    </location>
</feature>
<dbReference type="FunCoup" id="A0A5F9CW28">
    <property type="interactions" value="7"/>
</dbReference>
<feature type="compositionally biased region" description="Polar residues" evidence="2">
    <location>
        <begin position="871"/>
        <end position="892"/>
    </location>
</feature>
<dbReference type="InterPro" id="IPR036770">
    <property type="entry name" value="Ankyrin_rpt-contain_sf"/>
</dbReference>
<dbReference type="GeneTree" id="ENSGT00940000162618"/>
<dbReference type="SUPFAM" id="SSF48403">
    <property type="entry name" value="Ankyrin repeat"/>
    <property type="match status" value="1"/>
</dbReference>
<dbReference type="SMART" id="SM00248">
    <property type="entry name" value="ANK"/>
    <property type="match status" value="2"/>
</dbReference>
<dbReference type="InParanoid" id="A0A5F9CW28"/>
<feature type="compositionally biased region" description="Polar residues" evidence="2">
    <location>
        <begin position="728"/>
        <end position="743"/>
    </location>
</feature>
<reference evidence="4" key="2">
    <citation type="submission" date="2025-08" db="UniProtKB">
        <authorList>
            <consortium name="Ensembl"/>
        </authorList>
    </citation>
    <scope>IDENTIFICATION</scope>
    <source>
        <strain evidence="4">Thorbecke</strain>
    </source>
</reference>
<keyword evidence="1" id="KW-0040">ANK repeat</keyword>
<dbReference type="Pfam" id="PF18755">
    <property type="entry name" value="RAMA"/>
    <property type="match status" value="1"/>
</dbReference>
<reference evidence="4 5" key="1">
    <citation type="journal article" date="2011" name="Nature">
        <title>A high-resolution map of human evolutionary constraint using 29 mammals.</title>
        <authorList>
            <person name="Lindblad-Toh K."/>
            <person name="Garber M."/>
            <person name="Zuk O."/>
            <person name="Lin M.F."/>
            <person name="Parker B.J."/>
            <person name="Washietl S."/>
            <person name="Kheradpour P."/>
            <person name="Ernst J."/>
            <person name="Jordan G."/>
            <person name="Mauceli E."/>
            <person name="Ward L.D."/>
            <person name="Lowe C.B."/>
            <person name="Holloway A.K."/>
            <person name="Clamp M."/>
            <person name="Gnerre S."/>
            <person name="Alfoldi J."/>
            <person name="Beal K."/>
            <person name="Chang J."/>
            <person name="Clawson H."/>
            <person name="Cuff J."/>
            <person name="Di Palma F."/>
            <person name="Fitzgerald S."/>
            <person name="Flicek P."/>
            <person name="Guttman M."/>
            <person name="Hubisz M.J."/>
            <person name="Jaffe D.B."/>
            <person name="Jungreis I."/>
            <person name="Kent W.J."/>
            <person name="Kostka D."/>
            <person name="Lara M."/>
            <person name="Martins A.L."/>
            <person name="Massingham T."/>
            <person name="Moltke I."/>
            <person name="Raney B.J."/>
            <person name="Rasmussen M.D."/>
            <person name="Robinson J."/>
            <person name="Stark A."/>
            <person name="Vilella A.J."/>
            <person name="Wen J."/>
            <person name="Xie X."/>
            <person name="Zody M.C."/>
            <person name="Baldwin J."/>
            <person name="Bloom T."/>
            <person name="Chin C.W."/>
            <person name="Heiman D."/>
            <person name="Nicol R."/>
            <person name="Nusbaum C."/>
            <person name="Young S."/>
            <person name="Wilkinson J."/>
            <person name="Worley K.C."/>
            <person name="Kovar C.L."/>
            <person name="Muzny D.M."/>
            <person name="Gibbs R.A."/>
            <person name="Cree A."/>
            <person name="Dihn H.H."/>
            <person name="Fowler G."/>
            <person name="Jhangiani S."/>
            <person name="Joshi V."/>
            <person name="Lee S."/>
            <person name="Lewis L.R."/>
            <person name="Nazareth L.V."/>
            <person name="Okwuonu G."/>
            <person name="Santibanez J."/>
            <person name="Warren W.C."/>
            <person name="Mardis E.R."/>
            <person name="Weinstock G.M."/>
            <person name="Wilson R.K."/>
            <person name="Delehaunty K."/>
            <person name="Dooling D."/>
            <person name="Fronik C."/>
            <person name="Fulton L."/>
            <person name="Fulton B."/>
            <person name="Graves T."/>
            <person name="Minx P."/>
            <person name="Sodergren E."/>
            <person name="Birney E."/>
            <person name="Margulies E.H."/>
            <person name="Herrero J."/>
            <person name="Green E.D."/>
            <person name="Haussler D."/>
            <person name="Siepel A."/>
            <person name="Goldman N."/>
            <person name="Pollard K.S."/>
            <person name="Pedersen J.S."/>
            <person name="Lander E.S."/>
            <person name="Kellis M."/>
        </authorList>
    </citation>
    <scope>NUCLEOTIDE SEQUENCE [LARGE SCALE GENOMIC DNA]</scope>
    <source>
        <strain evidence="5">Thorbecke</strain>
    </source>
</reference>
<dbReference type="Proteomes" id="UP000001811">
    <property type="component" value="Unplaced"/>
</dbReference>
<protein>
    <recommendedName>
        <fullName evidence="3">RAMA domain-containing protein</fullName>
    </recommendedName>
</protein>
<proteinExistence type="predicted"/>
<dbReference type="PROSITE" id="PS50088">
    <property type="entry name" value="ANK_REPEAT"/>
    <property type="match status" value="2"/>
</dbReference>
<feature type="repeat" description="ANK" evidence="1">
    <location>
        <begin position="490"/>
        <end position="522"/>
    </location>
</feature>
<dbReference type="STRING" id="9986.ENSOCUP00000037977"/>
<feature type="region of interest" description="Disordered" evidence="2">
    <location>
        <begin position="789"/>
        <end position="825"/>
    </location>
</feature>
<dbReference type="PRINTS" id="PR01415">
    <property type="entry name" value="ANKYRIN"/>
</dbReference>
<dbReference type="AlphaFoldDB" id="A0A5F9CW28"/>
<dbReference type="InterPro" id="IPR042334">
    <property type="entry name" value="ANKRD31"/>
</dbReference>
<evidence type="ECO:0000256" key="1">
    <source>
        <dbReference type="PROSITE-ProRule" id="PRU00023"/>
    </source>
</evidence>
<evidence type="ECO:0000259" key="3">
    <source>
        <dbReference type="Pfam" id="PF18755"/>
    </source>
</evidence>
<dbReference type="PROSITE" id="PS50297">
    <property type="entry name" value="ANK_REP_REGION"/>
    <property type="match status" value="2"/>
</dbReference>
<sequence>MTQVDDGDFGPRKALAVSCSKRVKRLNTPQQHGLHNSDPDGPDGLPGEPQEPSSPAQSGLKDGAGDNMEAGSFSKETYIQNLDLSKSQESQFLELKSSDQTKGVSFSGIALNKETELPLVTTDSQPPTGQEQLRSPSKFHENSNSSQKDESLNKWESSFLSFVKRTLDDGGGDDGGGVYTSEKAVTAKMVICSTDYNNQYKETRTNREEMDFQPFLPSADHFPQGNELNADSLTTLPQQEAVIFCDSDKMVISEQHVANYGSSFDHSHGNSEQISLTCVRTEEASQLTIPVEPSREPQNCSPRAPDPLMCQTVTCVVENKHDAERNCTEGGQNANSSSGPLSAVISSQMIQATEVEKMGSGLLESETIHSTDFHSNDSVNKELNCVQQLSQREEKESFHKPGRELTNISGDEGAVRNSEKKREKASSEMHMPTDCQEHNKVWNFRKTPRFLNSTSNQGWTPLHEASQKGCRDVIVELLNAGANVNSGNLDGILPLHDAVTNSHLQAAEILLQHGADPNQKHQNQKTALDEADDERMRELLRSYGAVETESTDGSNAVVTVKSPAVRSKRQKRCFCDGSPVDPPSHSCQEKTRESLPMHQTISAILQDIEEKQEMLLEFEIRNHEDAEQYIEKMLQIKEVVDNVLAKQKAERDDLAKKYRVSIDSFKQGALREQLTNLATRQKDLLVVAKKQKKISLKIQSYKNDTSLSGLGLRKPASTSEISSERDNQALTSLENSLQPQSDAPDTLETGVDSQNTRFCANSEAVRREEIFANEVNAEQSVSDGTLDILSESRHSDGPEKPGSPSQPVAAVAPLESSQKENDLPETAASGCEFYSAPAEVGTSRIPEATGGPAQNDAYPSTVRWAEDLSTRESQQGNKTTTFQQPPRATSKSLAHPGAVASGGDVQLAGPSLKPAAAAPHTNACHIPSGAGQQHLIKKPVNHSPAPKKKCMQIKDLMSLGRIRPGVNILEFKTQDSTHKASILLSGKIEVENGQIYQNPVSWIKDLLGGGSYVTWNYAWSKVGASFLPSSLPSFLLFILWSFLGLISYSNGMEYFFGGWGGGGDAEFLLLLLLFLRNLNVNDPRAGFGPHGTPSTLAEIPTMWSHRLPRTPFLAPHLDSETVLPLLFPFDPAQGISVFVTPCRKFGTPGALII</sequence>
<dbReference type="Pfam" id="PF12796">
    <property type="entry name" value="Ank_2"/>
    <property type="match status" value="1"/>
</dbReference>
<dbReference type="Ensembl" id="ENSOCUT00000052733.1">
    <property type="protein sequence ID" value="ENSOCUP00000037977.1"/>
    <property type="gene ID" value="ENSOCUG00000035624.1"/>
</dbReference>
<dbReference type="SMR" id="A0A5F9CW28"/>
<dbReference type="PANTHER" id="PTHR24176:SF14">
    <property type="entry name" value="ANKYRIN REPEAT DOMAIN-CONTAINING PROTEIN 31"/>
    <property type="match status" value="1"/>
</dbReference>
<evidence type="ECO:0000256" key="2">
    <source>
        <dbReference type="SAM" id="MobiDB-lite"/>
    </source>
</evidence>
<name>A0A5F9CW28_RABIT</name>
<keyword evidence="5" id="KW-1185">Reference proteome</keyword>
<dbReference type="PANTHER" id="PTHR24176">
    <property type="entry name" value="ANKYRIN REPEAT DOMAIN-CONTAINING PROTEIN 31-RELATED"/>
    <property type="match status" value="1"/>
</dbReference>
<feature type="compositionally biased region" description="Basic and acidic residues" evidence="2">
    <location>
        <begin position="790"/>
        <end position="799"/>
    </location>
</feature>
<feature type="compositionally biased region" description="Basic and acidic residues" evidence="2">
    <location>
        <begin position="413"/>
        <end position="427"/>
    </location>
</feature>
<dbReference type="Gene3D" id="1.25.40.20">
    <property type="entry name" value="Ankyrin repeat-containing domain"/>
    <property type="match status" value="1"/>
</dbReference>
<reference evidence="4" key="3">
    <citation type="submission" date="2025-09" db="UniProtKB">
        <authorList>
            <consortium name="Ensembl"/>
        </authorList>
    </citation>
    <scope>IDENTIFICATION</scope>
    <source>
        <strain evidence="4">Thorbecke</strain>
    </source>
</reference>
<dbReference type="InterPro" id="IPR040843">
    <property type="entry name" value="RAMA"/>
</dbReference>
<dbReference type="Bgee" id="ENSOCUG00000035624">
    <property type="expression patterns" value="Expressed in skin of back and 9 other cell types or tissues"/>
</dbReference>
<feature type="region of interest" description="Disordered" evidence="2">
    <location>
        <begin position="868"/>
        <end position="928"/>
    </location>
</feature>